<organism evidence="1 2">
    <name type="scientific">Okibacterium fritillariae</name>
    <dbReference type="NCBI Taxonomy" id="123320"/>
    <lineage>
        <taxon>Bacteria</taxon>
        <taxon>Bacillati</taxon>
        <taxon>Actinomycetota</taxon>
        <taxon>Actinomycetes</taxon>
        <taxon>Micrococcales</taxon>
        <taxon>Microbacteriaceae</taxon>
        <taxon>Okibacterium</taxon>
    </lineage>
</organism>
<dbReference type="STRING" id="123320.SAMN06309945_0269"/>
<evidence type="ECO:0000313" key="1">
    <source>
        <dbReference type="EMBL" id="SKC37010.1"/>
    </source>
</evidence>
<dbReference type="SUPFAM" id="SSF141571">
    <property type="entry name" value="Pentapeptide repeat-like"/>
    <property type="match status" value="1"/>
</dbReference>
<dbReference type="OrthoDB" id="154708at2"/>
<accession>A0A1T5ID62</accession>
<keyword evidence="2" id="KW-1185">Reference proteome</keyword>
<dbReference type="AlphaFoldDB" id="A0A1T5ID62"/>
<protein>
    <submittedName>
        <fullName evidence="1">Pentapeptide repeat-containing protein</fullName>
    </submittedName>
</protein>
<dbReference type="EMBL" id="FUZP01000001">
    <property type="protein sequence ID" value="SKC37010.1"/>
    <property type="molecule type" value="Genomic_DNA"/>
</dbReference>
<dbReference type="InterPro" id="IPR001646">
    <property type="entry name" value="5peptide_repeat"/>
</dbReference>
<gene>
    <name evidence="1" type="ORF">SAMN06309945_0269</name>
</gene>
<dbReference type="Proteomes" id="UP000190857">
    <property type="component" value="Unassembled WGS sequence"/>
</dbReference>
<dbReference type="RefSeq" id="WP_079726503.1">
    <property type="nucleotide sequence ID" value="NZ_FUZP01000001.1"/>
</dbReference>
<dbReference type="Pfam" id="PF00805">
    <property type="entry name" value="Pentapeptide"/>
    <property type="match status" value="1"/>
</dbReference>
<evidence type="ECO:0000313" key="2">
    <source>
        <dbReference type="Proteomes" id="UP000190857"/>
    </source>
</evidence>
<dbReference type="Gene3D" id="2.160.20.80">
    <property type="entry name" value="E3 ubiquitin-protein ligase SopA"/>
    <property type="match status" value="1"/>
</dbReference>
<sequence>MPIPSRDDRRSLLAADCANCFGLCCVALSFTRSADFAFDKPAGEPCANLQTDFACGIHERLRPSGFRGCTVFDCSGAGQKVSRDMYGGVSWRDDPAVRAEMFAVFPVVRDLHELLWYLAEASELSVDAALRDEVAAAFASTRDLTDLAPGDLLSRDIEPLRSRVGEMLGRVSEQVRGQLTPPWTPSAVTRKVGPRADLMGARFAGRDLRGANLRGSLLIAADLRGTDLTGTDLLGVDLRDAMLDGARLDGALFVTQRQLNSARGSSATVLPAWAERPSHWG</sequence>
<name>A0A1T5ID62_9MICO</name>
<reference evidence="1 2" key="1">
    <citation type="submission" date="2017-02" db="EMBL/GenBank/DDBJ databases">
        <authorList>
            <person name="Peterson S.W."/>
        </authorList>
    </citation>
    <scope>NUCLEOTIDE SEQUENCE [LARGE SCALE GENOMIC DNA]</scope>
    <source>
        <strain evidence="1 2">VKM Ac-2059</strain>
    </source>
</reference>
<proteinExistence type="predicted"/>